<dbReference type="Gene3D" id="3.30.70.330">
    <property type="match status" value="3"/>
</dbReference>
<gene>
    <name evidence="5" type="ORF">PMKS-001310</name>
</gene>
<dbReference type="EMBL" id="BDGI01000047">
    <property type="protein sequence ID" value="GAV27842.1"/>
    <property type="molecule type" value="Genomic_DNA"/>
</dbReference>
<evidence type="ECO:0000313" key="5">
    <source>
        <dbReference type="EMBL" id="GAV27842.1"/>
    </source>
</evidence>
<protein>
    <recommendedName>
        <fullName evidence="4">RRM domain-containing protein</fullName>
    </recommendedName>
</protein>
<keyword evidence="6" id="KW-1185">Reference proteome</keyword>
<proteinExistence type="predicted"/>
<feature type="region of interest" description="Disordered" evidence="3">
    <location>
        <begin position="150"/>
        <end position="176"/>
    </location>
</feature>
<evidence type="ECO:0000256" key="1">
    <source>
        <dbReference type="ARBA" id="ARBA00022884"/>
    </source>
</evidence>
<dbReference type="OrthoDB" id="1049195at2759"/>
<feature type="domain" description="RRM" evidence="4">
    <location>
        <begin position="298"/>
        <end position="375"/>
    </location>
</feature>
<evidence type="ECO:0000313" key="6">
    <source>
        <dbReference type="Proteomes" id="UP000186136"/>
    </source>
</evidence>
<evidence type="ECO:0000256" key="3">
    <source>
        <dbReference type="SAM" id="MobiDB-lite"/>
    </source>
</evidence>
<dbReference type="SUPFAM" id="SSF54928">
    <property type="entry name" value="RNA-binding domain, RBD"/>
    <property type="match status" value="3"/>
</dbReference>
<dbReference type="PROSITE" id="PS50102">
    <property type="entry name" value="RRM"/>
    <property type="match status" value="3"/>
</dbReference>
<dbReference type="GO" id="GO:0003729">
    <property type="term" value="F:mRNA binding"/>
    <property type="evidence" value="ECO:0007669"/>
    <property type="project" value="TreeGrafter"/>
</dbReference>
<feature type="region of interest" description="Disordered" evidence="3">
    <location>
        <begin position="449"/>
        <end position="471"/>
    </location>
</feature>
<evidence type="ECO:0000259" key="4">
    <source>
        <dbReference type="PROSITE" id="PS50102"/>
    </source>
</evidence>
<dbReference type="InterPro" id="IPR000504">
    <property type="entry name" value="RRM_dom"/>
</dbReference>
<comment type="caution">
    <text evidence="5">The sequence shown here is derived from an EMBL/GenBank/DDBJ whole genome shotgun (WGS) entry which is preliminary data.</text>
</comment>
<feature type="compositionally biased region" description="Basic and acidic residues" evidence="3">
    <location>
        <begin position="150"/>
        <end position="162"/>
    </location>
</feature>
<reference evidence="5 6" key="1">
    <citation type="submission" date="2016-08" db="EMBL/GenBank/DDBJ databases">
        <title>Whole genome shotgun sequence of Pichia membranifaciens KS47-1.</title>
        <authorList>
            <person name="Konishi M."/>
            <person name="Ishida M."/>
            <person name="Arakawa T."/>
            <person name="Kato Y."/>
            <person name="Horiuchi J."/>
        </authorList>
    </citation>
    <scope>NUCLEOTIDE SEQUENCE [LARGE SCALE GENOMIC DNA]</scope>
    <source>
        <strain evidence="5 6">KS47-1</strain>
    </source>
</reference>
<keyword evidence="1 2" id="KW-0694">RNA-binding</keyword>
<dbReference type="PANTHER" id="PTHR48025:SF1">
    <property type="entry name" value="RRM DOMAIN-CONTAINING PROTEIN"/>
    <property type="match status" value="1"/>
</dbReference>
<evidence type="ECO:0000256" key="2">
    <source>
        <dbReference type="PROSITE-ProRule" id="PRU00176"/>
    </source>
</evidence>
<dbReference type="Proteomes" id="UP000186136">
    <property type="component" value="Unassembled WGS sequence"/>
</dbReference>
<accession>A0A1Q2YE75</accession>
<dbReference type="InterPro" id="IPR050502">
    <property type="entry name" value="Euk_RNA-bind_prot"/>
</dbReference>
<name>A0A1Q2YE75_9ASCO</name>
<dbReference type="InterPro" id="IPR035979">
    <property type="entry name" value="RBD_domain_sf"/>
</dbReference>
<feature type="domain" description="RRM" evidence="4">
    <location>
        <begin position="55"/>
        <end position="131"/>
    </location>
</feature>
<organism evidence="5 6">
    <name type="scientific">Pichia membranifaciens</name>
    <dbReference type="NCBI Taxonomy" id="4926"/>
    <lineage>
        <taxon>Eukaryota</taxon>
        <taxon>Fungi</taxon>
        <taxon>Dikarya</taxon>
        <taxon>Ascomycota</taxon>
        <taxon>Saccharomycotina</taxon>
        <taxon>Pichiomycetes</taxon>
        <taxon>Pichiales</taxon>
        <taxon>Pichiaceae</taxon>
        <taxon>Pichia</taxon>
    </lineage>
</organism>
<sequence>MSPPPEQFSSLFSNFFGEDLFSSYRGAPRRGGRQRGGLAPRGNEYEVKANRKYENSIFIGNLPYNVQWYELKDHFANAGPIVRADIVTNHGRPRGMGTVEYASRDVAQRAINLYDRTLFMGREIFVREDLPPPEKKNDFRQDRFDKADRYDAQESRYSRSSRDTYTPAPSRRERDFRKEPAKGFEVFVGNLPFTVRWQDLKDLFREFGDVERADIIETSYGKSRGMGTVHFVNEQDAENAISKLNNYEWFGRRIEVRPSKFPRSEESVSVAAPKIRTDGLSKNTEFTLGVTADGDESPVLFVGNLPWETAESDLFELFGSVATVEKAELQYGRGGRPSGNAVVKFADVNTALSVIDQLNGYEYGNRSLRISFAKYPNSEQLDSLRREAGLKLESDNVSIEELPTEDVHSVVQPEQPMESVEIQPVEAPVDAPMNAPVDAPMDATVDAPVNAPAEEVQPTDVADYGDEMIEE</sequence>
<dbReference type="SMART" id="SM00360">
    <property type="entry name" value="RRM"/>
    <property type="match status" value="3"/>
</dbReference>
<feature type="domain" description="RRM" evidence="4">
    <location>
        <begin position="184"/>
        <end position="261"/>
    </location>
</feature>
<dbReference type="InterPro" id="IPR012677">
    <property type="entry name" value="Nucleotide-bd_a/b_plait_sf"/>
</dbReference>
<dbReference type="AlphaFoldDB" id="A0A1Q2YE75"/>
<dbReference type="PANTHER" id="PTHR48025">
    <property type="entry name" value="OS02G0815200 PROTEIN"/>
    <property type="match status" value="1"/>
</dbReference>
<dbReference type="Pfam" id="PF00076">
    <property type="entry name" value="RRM_1"/>
    <property type="match status" value="3"/>
</dbReference>